<evidence type="ECO:0000313" key="3">
    <source>
        <dbReference type="EMBL" id="CRL35970.1"/>
    </source>
</evidence>
<sequence>MPDTYIAIMLQSLKKKEQVLDEIIRLDDRQKDTLTDPECPFDVFDETVEAKSACIDQLNQLDSGFEKLYAQVAEELDQNREDYAKEIRDMQQCIRRVTDKSVKIQAQEARNKELMREKFATIHRQAKAVRKNSRAITGYYNSMKEW</sequence>
<keyword evidence="5" id="KW-0282">Flagellum</keyword>
<reference evidence="5 8" key="3">
    <citation type="journal article" date="2019" name="Nat. Med.">
        <title>A library of human gut bacterial isolates paired with longitudinal multiomics data enables mechanistic microbiome research.</title>
        <authorList>
            <person name="Poyet M."/>
            <person name="Groussin M."/>
            <person name="Gibbons S.M."/>
            <person name="Avila-Pacheco J."/>
            <person name="Jiang X."/>
            <person name="Kearney S.M."/>
            <person name="Perrotta A.R."/>
            <person name="Berdy B."/>
            <person name="Zhao S."/>
            <person name="Lieberman T.D."/>
            <person name="Swanson P.K."/>
            <person name="Smith M."/>
            <person name="Roesemann S."/>
            <person name="Alexander J.E."/>
            <person name="Rich S.A."/>
            <person name="Livny J."/>
            <person name="Vlamakis H."/>
            <person name="Clish C."/>
            <person name="Bullock K."/>
            <person name="Deik A."/>
            <person name="Scott J."/>
            <person name="Pierce K.A."/>
            <person name="Xavier R.J."/>
            <person name="Alm E.J."/>
        </authorList>
    </citation>
    <scope>NUCLEOTIDE SEQUENCE [LARGE SCALE GENOMIC DNA]</scope>
    <source>
        <strain evidence="5 8">BIOML-A1</strain>
    </source>
</reference>
<dbReference type="Proteomes" id="UP000049979">
    <property type="component" value="Unassembled WGS sequence"/>
</dbReference>
<reference evidence="3" key="1">
    <citation type="submission" date="2015-05" db="EMBL/GenBank/DDBJ databases">
        <authorList>
            <person name="Wang D.B."/>
            <person name="Wang M."/>
        </authorList>
    </citation>
    <scope>NUCLEOTIDE SEQUENCE [LARGE SCALE GENOMIC DNA]</scope>
    <source>
        <strain evidence="3">M72</strain>
    </source>
</reference>
<evidence type="ECO:0000256" key="1">
    <source>
        <dbReference type="ARBA" id="ARBA00022795"/>
    </source>
</evidence>
<keyword evidence="6" id="KW-1185">Reference proteome</keyword>
<reference evidence="6" key="2">
    <citation type="submission" date="2015-05" db="EMBL/GenBank/DDBJ databases">
        <authorList>
            <consortium name="Pathogen Informatics"/>
        </authorList>
    </citation>
    <scope>NUCLEOTIDE SEQUENCE [LARGE SCALE GENOMIC DNA]</scope>
    <source>
        <strain evidence="4 7">2789STDY5608863</strain>
        <strain evidence="6">M72</strain>
    </source>
</reference>
<dbReference type="EMBL" id="CYXV01000015">
    <property type="protein sequence ID" value="CUN14528.1"/>
    <property type="molecule type" value="Genomic_DNA"/>
</dbReference>
<dbReference type="STRING" id="301302.ERS852420_03000"/>
<evidence type="ECO:0000313" key="6">
    <source>
        <dbReference type="Proteomes" id="UP000049979"/>
    </source>
</evidence>
<dbReference type="Proteomes" id="UP000446657">
    <property type="component" value="Unassembled WGS sequence"/>
</dbReference>
<dbReference type="InterPro" id="IPR007809">
    <property type="entry name" value="FlgN-like"/>
</dbReference>
<proteinExistence type="predicted"/>
<dbReference type="GO" id="GO:0044780">
    <property type="term" value="P:bacterial-type flagellum assembly"/>
    <property type="evidence" value="ECO:0007669"/>
    <property type="project" value="InterPro"/>
</dbReference>
<dbReference type="EMBL" id="CVRR01000010">
    <property type="protein sequence ID" value="CRL35970.1"/>
    <property type="molecule type" value="Genomic_DNA"/>
</dbReference>
<dbReference type="AlphaFoldDB" id="A0A0M6WHA5"/>
<evidence type="ECO:0000313" key="5">
    <source>
        <dbReference type="EMBL" id="MTR81516.1"/>
    </source>
</evidence>
<evidence type="ECO:0000313" key="4">
    <source>
        <dbReference type="EMBL" id="CUN14528.1"/>
    </source>
</evidence>
<dbReference type="EMBL" id="WNAL01000012">
    <property type="protein sequence ID" value="MTR81516.1"/>
    <property type="molecule type" value="Genomic_DNA"/>
</dbReference>
<gene>
    <name evidence="4" type="ORF">ERS852420_03000</name>
    <name evidence="5" type="ORF">GMD30_07295</name>
    <name evidence="3" type="ORF">M72_25151</name>
</gene>
<dbReference type="InterPro" id="IPR036679">
    <property type="entry name" value="FlgN-like_sf"/>
</dbReference>
<keyword evidence="1" id="KW-1005">Bacterial flagellum biogenesis</keyword>
<feature type="coiled-coil region" evidence="2">
    <location>
        <begin position="73"/>
        <end position="117"/>
    </location>
</feature>
<evidence type="ECO:0000256" key="2">
    <source>
        <dbReference type="SAM" id="Coils"/>
    </source>
</evidence>
<accession>A0A0M6WHA5</accession>
<keyword evidence="2" id="KW-0175">Coiled coil</keyword>
<protein>
    <submittedName>
        <fullName evidence="5">Flagellar protein FliT</fullName>
    </submittedName>
    <submittedName>
        <fullName evidence="4">FlgN protein</fullName>
    </submittedName>
</protein>
<evidence type="ECO:0000313" key="8">
    <source>
        <dbReference type="Proteomes" id="UP000446657"/>
    </source>
</evidence>
<dbReference type="SUPFAM" id="SSF140566">
    <property type="entry name" value="FlgN-like"/>
    <property type="match status" value="1"/>
</dbReference>
<evidence type="ECO:0000313" key="7">
    <source>
        <dbReference type="Proteomes" id="UP000095495"/>
    </source>
</evidence>
<name>A0A0M6WHA5_9FIRM</name>
<dbReference type="Pfam" id="PF05130">
    <property type="entry name" value="FlgN"/>
    <property type="match status" value="1"/>
</dbReference>
<keyword evidence="5" id="KW-0966">Cell projection</keyword>
<dbReference type="Gene3D" id="1.20.58.300">
    <property type="entry name" value="FlgN-like"/>
    <property type="match status" value="1"/>
</dbReference>
<dbReference type="Proteomes" id="UP000095495">
    <property type="component" value="Unassembled WGS sequence"/>
</dbReference>
<dbReference type="OrthoDB" id="9798495at2"/>
<dbReference type="RefSeq" id="WP_022045247.1">
    <property type="nucleotide sequence ID" value="NZ_CP173697.1"/>
</dbReference>
<keyword evidence="5" id="KW-0969">Cilium</keyword>
<organism evidence="3 6">
    <name type="scientific">Roseburia faecis</name>
    <dbReference type="NCBI Taxonomy" id="301302"/>
    <lineage>
        <taxon>Bacteria</taxon>
        <taxon>Bacillati</taxon>
        <taxon>Bacillota</taxon>
        <taxon>Clostridia</taxon>
        <taxon>Lachnospirales</taxon>
        <taxon>Lachnospiraceae</taxon>
        <taxon>Roseburia</taxon>
    </lineage>
</organism>